<organism evidence="1 2">
    <name type="scientific">Emticicia agri</name>
    <dbReference type="NCBI Taxonomy" id="2492393"/>
    <lineage>
        <taxon>Bacteria</taxon>
        <taxon>Pseudomonadati</taxon>
        <taxon>Bacteroidota</taxon>
        <taxon>Cytophagia</taxon>
        <taxon>Cytophagales</taxon>
        <taxon>Leadbetterellaceae</taxon>
        <taxon>Emticicia</taxon>
    </lineage>
</organism>
<name>A0A4Q5M4F1_9BACT</name>
<dbReference type="EMBL" id="SEWF01000003">
    <property type="protein sequence ID" value="RYU97244.1"/>
    <property type="molecule type" value="Genomic_DNA"/>
</dbReference>
<dbReference type="AlphaFoldDB" id="A0A4Q5M4F1"/>
<proteinExistence type="predicted"/>
<dbReference type="RefSeq" id="WP_130019439.1">
    <property type="nucleotide sequence ID" value="NZ_SEWF01000003.1"/>
</dbReference>
<dbReference type="OrthoDB" id="7061180at2"/>
<evidence type="ECO:0000313" key="1">
    <source>
        <dbReference type="EMBL" id="RYU97244.1"/>
    </source>
</evidence>
<evidence type="ECO:0000313" key="2">
    <source>
        <dbReference type="Proteomes" id="UP000293162"/>
    </source>
</evidence>
<keyword evidence="2" id="KW-1185">Reference proteome</keyword>
<reference evidence="1 2" key="1">
    <citation type="submission" date="2019-02" db="EMBL/GenBank/DDBJ databases">
        <title>Bacterial novel species Emticicia sp. 17J42-9 isolated from soil.</title>
        <authorList>
            <person name="Jung H.-Y."/>
        </authorList>
    </citation>
    <scope>NUCLEOTIDE SEQUENCE [LARGE SCALE GENOMIC DNA]</scope>
    <source>
        <strain evidence="1 2">17J42-9</strain>
    </source>
</reference>
<dbReference type="Proteomes" id="UP000293162">
    <property type="component" value="Unassembled WGS sequence"/>
</dbReference>
<gene>
    <name evidence="1" type="ORF">EWM59_02875</name>
</gene>
<protein>
    <submittedName>
        <fullName evidence="1">Uncharacterized protein</fullName>
    </submittedName>
</protein>
<accession>A0A4Q5M4F1</accession>
<comment type="caution">
    <text evidence="1">The sequence shown here is derived from an EMBL/GenBank/DDBJ whole genome shotgun (WGS) entry which is preliminary data.</text>
</comment>
<sequence>METKKRKLTFSNNPVQIDSLPKYSWIERDTLLLHIAFQIFMDALEKDRVLEVIDWDCNEEYRTVRMYIVQLRKWWLERKDKDRLKEIDYSDEKQYEEDSNHLHMLMLIRKYLVV</sequence>